<dbReference type="GO" id="GO:0043571">
    <property type="term" value="P:maintenance of CRISPR repeat elements"/>
    <property type="evidence" value="ECO:0007669"/>
    <property type="project" value="UniProtKB-UniRule"/>
</dbReference>
<dbReference type="InterPro" id="IPR019199">
    <property type="entry name" value="Virulence_VapD/CRISPR_Cas2"/>
</dbReference>
<evidence type="ECO:0000256" key="9">
    <source>
        <dbReference type="HAMAP-Rule" id="MF_01471"/>
    </source>
</evidence>
<evidence type="ECO:0000256" key="4">
    <source>
        <dbReference type="ARBA" id="ARBA00022723"/>
    </source>
</evidence>
<dbReference type="GO" id="GO:0016787">
    <property type="term" value="F:hydrolase activity"/>
    <property type="evidence" value="ECO:0007669"/>
    <property type="project" value="UniProtKB-KW"/>
</dbReference>
<dbReference type="GO" id="GO:0004521">
    <property type="term" value="F:RNA endonuclease activity"/>
    <property type="evidence" value="ECO:0007669"/>
    <property type="project" value="InterPro"/>
</dbReference>
<evidence type="ECO:0000256" key="1">
    <source>
        <dbReference type="ARBA" id="ARBA00001946"/>
    </source>
</evidence>
<keyword evidence="3 9" id="KW-0540">Nuclease</keyword>
<name>A0A7Z0I1U3_9RHOB</name>
<organism evidence="10 11">
    <name type="scientific">Rhabdonatronobacter sediminivivens</name>
    <dbReference type="NCBI Taxonomy" id="2743469"/>
    <lineage>
        <taxon>Bacteria</taxon>
        <taxon>Pseudomonadati</taxon>
        <taxon>Pseudomonadota</taxon>
        <taxon>Alphaproteobacteria</taxon>
        <taxon>Rhodobacterales</taxon>
        <taxon>Paracoccaceae</taxon>
        <taxon>Rhabdonatronobacter</taxon>
    </lineage>
</organism>
<evidence type="ECO:0000256" key="6">
    <source>
        <dbReference type="ARBA" id="ARBA00022801"/>
    </source>
</evidence>
<keyword evidence="5 9" id="KW-0255">Endonuclease</keyword>
<reference evidence="10 11" key="1">
    <citation type="journal article" date="2000" name="Arch. Microbiol.">
        <title>Rhodobaca bogoriensis gen. nov. and sp. nov., an alkaliphilic purple nonsulfur bacterium from African Rift Valley soda lakes.</title>
        <authorList>
            <person name="Milford A.D."/>
            <person name="Achenbach L.A."/>
            <person name="Jung D.O."/>
            <person name="Madigan M.T."/>
        </authorList>
    </citation>
    <scope>NUCLEOTIDE SEQUENCE [LARGE SCALE GENOMIC DNA]</scope>
    <source>
        <strain evidence="10 11">2376</strain>
    </source>
</reference>
<dbReference type="Pfam" id="PF09827">
    <property type="entry name" value="CRISPR_Cas2"/>
    <property type="match status" value="1"/>
</dbReference>
<feature type="binding site" evidence="9">
    <location>
        <position position="8"/>
    </location>
    <ligand>
        <name>Mg(2+)</name>
        <dbReference type="ChEBI" id="CHEBI:18420"/>
        <note>catalytic</note>
    </ligand>
</feature>
<comment type="subunit">
    <text evidence="9">Homodimer, forms a heterotetramer with a Cas1 homodimer.</text>
</comment>
<comment type="cofactor">
    <cofactor evidence="1 9">
        <name>Mg(2+)</name>
        <dbReference type="ChEBI" id="CHEBI:18420"/>
    </cofactor>
</comment>
<evidence type="ECO:0000256" key="3">
    <source>
        <dbReference type="ARBA" id="ARBA00022722"/>
    </source>
</evidence>
<dbReference type="HAMAP" id="MF_01471">
    <property type="entry name" value="Cas2"/>
    <property type="match status" value="1"/>
</dbReference>
<dbReference type="GO" id="GO:0046872">
    <property type="term" value="F:metal ion binding"/>
    <property type="evidence" value="ECO:0007669"/>
    <property type="project" value="UniProtKB-UniRule"/>
</dbReference>
<evidence type="ECO:0000256" key="8">
    <source>
        <dbReference type="ARBA" id="ARBA00023118"/>
    </source>
</evidence>
<dbReference type="Proteomes" id="UP000529417">
    <property type="component" value="Unassembled WGS sequence"/>
</dbReference>
<keyword evidence="6 9" id="KW-0378">Hydrolase</keyword>
<gene>
    <name evidence="9 10" type="primary">cas2</name>
    <name evidence="10" type="ORF">HUK65_15475</name>
</gene>
<comment type="caution">
    <text evidence="10">The sequence shown here is derived from an EMBL/GenBank/DDBJ whole genome shotgun (WGS) entry which is preliminary data.</text>
</comment>
<comment type="function">
    <text evidence="9">CRISPR (clustered regularly interspaced short palindromic repeat), is an adaptive immune system that provides protection against mobile genetic elements (viruses, transposable elements and conjugative plasmids). CRISPR clusters contain sequences complementary to antecedent mobile elements and target invading nucleic acids. CRISPR clusters are transcribed and processed into CRISPR RNA (crRNA). Functions as a ssRNA-specific endoribonuclease. Involved in the integration of spacer DNA into the CRISPR cassette.</text>
</comment>
<comment type="similarity">
    <text evidence="2 9">Belongs to the CRISPR-associated endoribonuclease Cas2 protein family.</text>
</comment>
<protein>
    <recommendedName>
        <fullName evidence="9">CRISPR-associated endoribonuclease Cas2</fullName>
        <ecNumber evidence="9">3.1.-.-</ecNumber>
    </recommendedName>
</protein>
<dbReference type="SUPFAM" id="SSF143430">
    <property type="entry name" value="TTP0101/SSO1404-like"/>
    <property type="match status" value="1"/>
</dbReference>
<dbReference type="InterPro" id="IPR021127">
    <property type="entry name" value="CRISPR_associated_Cas2"/>
</dbReference>
<evidence type="ECO:0000256" key="5">
    <source>
        <dbReference type="ARBA" id="ARBA00022759"/>
    </source>
</evidence>
<dbReference type="GO" id="GO:0051607">
    <property type="term" value="P:defense response to virus"/>
    <property type="evidence" value="ECO:0007669"/>
    <property type="project" value="UniProtKB-UniRule"/>
</dbReference>
<dbReference type="PANTHER" id="PTHR34405:SF3">
    <property type="entry name" value="CRISPR-ASSOCIATED ENDORIBONUCLEASE CAS2 3"/>
    <property type="match status" value="1"/>
</dbReference>
<evidence type="ECO:0000313" key="11">
    <source>
        <dbReference type="Proteomes" id="UP000529417"/>
    </source>
</evidence>
<keyword evidence="8 9" id="KW-0051">Antiviral defense</keyword>
<evidence type="ECO:0000256" key="7">
    <source>
        <dbReference type="ARBA" id="ARBA00022842"/>
    </source>
</evidence>
<accession>A0A7Z0I1U3</accession>
<dbReference type="EC" id="3.1.-.-" evidence="9"/>
<dbReference type="Gene3D" id="3.30.70.240">
    <property type="match status" value="1"/>
</dbReference>
<proteinExistence type="inferred from homology"/>
<keyword evidence="4 9" id="KW-0479">Metal-binding</keyword>
<dbReference type="PANTHER" id="PTHR34405">
    <property type="entry name" value="CRISPR-ASSOCIATED ENDORIBONUCLEASE CAS2"/>
    <property type="match status" value="1"/>
</dbReference>
<dbReference type="EMBL" id="JACBXS010000043">
    <property type="protein sequence ID" value="NYS26386.1"/>
    <property type="molecule type" value="Genomic_DNA"/>
</dbReference>
<evidence type="ECO:0000313" key="10">
    <source>
        <dbReference type="EMBL" id="NYS26386.1"/>
    </source>
</evidence>
<sequence>MFLVITYDVQADRTETYRKLLTKFLTHEQNSVFAGDLTESEYMKLRRSLSRLAIPGDRILQFSAKNRHNVKASSFSKNHGNGALEERDLLHHSMGSLIL</sequence>
<dbReference type="RefSeq" id="WP_179907182.1">
    <property type="nucleotide sequence ID" value="NZ_JACBXS010000043.1"/>
</dbReference>
<keyword evidence="7 9" id="KW-0460">Magnesium</keyword>
<dbReference type="AlphaFoldDB" id="A0A7Z0I1U3"/>
<dbReference type="NCBIfam" id="TIGR01573">
    <property type="entry name" value="cas2"/>
    <property type="match status" value="1"/>
</dbReference>
<evidence type="ECO:0000256" key="2">
    <source>
        <dbReference type="ARBA" id="ARBA00009959"/>
    </source>
</evidence>
<keyword evidence="11" id="KW-1185">Reference proteome</keyword>